<evidence type="ECO:0000256" key="1">
    <source>
        <dbReference type="SAM" id="MobiDB-lite"/>
    </source>
</evidence>
<dbReference type="EMBL" id="ADAS02000183">
    <property type="protein sequence ID" value="OAV88344.1"/>
    <property type="molecule type" value="Genomic_DNA"/>
</dbReference>
<reference evidence="2" key="2">
    <citation type="submission" date="2016-05" db="EMBL/GenBank/DDBJ databases">
        <title>Comparative analysis highlights variable genome content of wheat rusts and divergence of the mating loci.</title>
        <authorList>
            <person name="Cuomo C.A."/>
            <person name="Bakkeren G."/>
            <person name="Szabo L."/>
            <person name="Khalil H."/>
            <person name="Joly D."/>
            <person name="Goldberg J."/>
            <person name="Young S."/>
            <person name="Zeng Q."/>
            <person name="Fellers J."/>
        </authorList>
    </citation>
    <scope>NUCLEOTIDE SEQUENCE [LARGE SCALE GENOMIC DNA]</scope>
    <source>
        <strain evidence="2">1-1 BBBD Race 1</strain>
    </source>
</reference>
<name>A0A180G6U7_PUCT1</name>
<dbReference type="PANTHER" id="PTHR47501:SF5">
    <property type="entry name" value="HAT C-TERMINAL DIMERISATION DOMAIN-CONTAINING PROTEIN"/>
    <property type="match status" value="1"/>
</dbReference>
<gene>
    <name evidence="2" type="ORF">PTTG_29056</name>
</gene>
<organism evidence="2">
    <name type="scientific">Puccinia triticina (isolate 1-1 / race 1 (BBBD))</name>
    <name type="common">Brown leaf rust fungus</name>
    <dbReference type="NCBI Taxonomy" id="630390"/>
    <lineage>
        <taxon>Eukaryota</taxon>
        <taxon>Fungi</taxon>
        <taxon>Dikarya</taxon>
        <taxon>Basidiomycota</taxon>
        <taxon>Pucciniomycotina</taxon>
        <taxon>Pucciniomycetes</taxon>
        <taxon>Pucciniales</taxon>
        <taxon>Pucciniaceae</taxon>
        <taxon>Puccinia</taxon>
    </lineage>
</organism>
<evidence type="ECO:0008006" key="5">
    <source>
        <dbReference type="Google" id="ProtNLM"/>
    </source>
</evidence>
<feature type="region of interest" description="Disordered" evidence="1">
    <location>
        <begin position="409"/>
        <end position="432"/>
    </location>
</feature>
<reference evidence="3" key="4">
    <citation type="submission" date="2025-05" db="UniProtKB">
        <authorList>
            <consortium name="EnsemblFungi"/>
        </authorList>
    </citation>
    <scope>IDENTIFICATION</scope>
    <source>
        <strain evidence="3">isolate 1-1 / race 1 (BBBD)</strain>
    </source>
</reference>
<dbReference type="EnsemblFungi" id="PTTG_29056-t43_1">
    <property type="protein sequence ID" value="PTTG_29056-t43_1-p1"/>
    <property type="gene ID" value="PTTG_29056"/>
</dbReference>
<dbReference type="OrthoDB" id="2506739at2759"/>
<accession>A0A180G6U7</accession>
<feature type="compositionally biased region" description="Polar residues" evidence="1">
    <location>
        <begin position="417"/>
        <end position="426"/>
    </location>
</feature>
<feature type="region of interest" description="Disordered" evidence="1">
    <location>
        <begin position="132"/>
        <end position="175"/>
    </location>
</feature>
<evidence type="ECO:0000313" key="4">
    <source>
        <dbReference type="Proteomes" id="UP000005240"/>
    </source>
</evidence>
<dbReference type="PANTHER" id="PTHR47501">
    <property type="entry name" value="TRANSPOSASE-RELATED"/>
    <property type="match status" value="1"/>
</dbReference>
<sequence length="528" mass="60630">MQAHLLYLEQRTQVINAIKASDSKISLVSNVWTTKGSHKAFLGIMCCYIDMNWNYVCQHLTIKYILWHHNGKYLAAPFAKTTDSGSNNFTMAKSVSSIFRAQNLTNWDVLNLPKAIVRPEKADKPFPVLYSIPEEDENDSSNEITKITNQPADQSEDKYDDVDPDNAEAPHQEPGWENEIDEDILEEGDQTGIAFTLKKIDYICRRISSSSQKRAEWGLWAKRLGYKGQRLIGGYGIRWNIVYNSRKRAYNGRRVIKKLLENKNNKCAGKSRESHFFKSYTLCSEEWDDVNSLNNVLKDFLEMTKRMEGDGPKLPMVLYKYIRLLENLECKEADATSTPLEPMFAPMIRITKKYLDFAVKCDMVILATFLHPAWRMMLFTKRLEKHVPRVKELITETFKERKEIIKSLWPPSPLASPKTSQLNSRADNSDSEGNEFNFYPKFSQAAVLNTELERYNSGMFPMERKGDVLAWWKVSILPSSLASSPRVADILLKSEKLPALPNYGFVGKGLSCLSRKLGFRQAYIFRSS</sequence>
<protein>
    <recommendedName>
        <fullName evidence="5">HAT C-terminal dimerisation domain-containing protein</fullName>
    </recommendedName>
</protein>
<reference evidence="2" key="1">
    <citation type="submission" date="2009-11" db="EMBL/GenBank/DDBJ databases">
        <authorList>
            <consortium name="The Broad Institute Genome Sequencing Platform"/>
            <person name="Ward D."/>
            <person name="Feldgarden M."/>
            <person name="Earl A."/>
            <person name="Young S.K."/>
            <person name="Zeng Q."/>
            <person name="Koehrsen M."/>
            <person name="Alvarado L."/>
            <person name="Berlin A."/>
            <person name="Bochicchio J."/>
            <person name="Borenstein D."/>
            <person name="Chapman S.B."/>
            <person name="Chen Z."/>
            <person name="Engels R."/>
            <person name="Freedman E."/>
            <person name="Gellesch M."/>
            <person name="Goldberg J."/>
            <person name="Griggs A."/>
            <person name="Gujja S."/>
            <person name="Heilman E."/>
            <person name="Heiman D."/>
            <person name="Hepburn T."/>
            <person name="Howarth C."/>
            <person name="Jen D."/>
            <person name="Larson L."/>
            <person name="Lewis B."/>
            <person name="Mehta T."/>
            <person name="Park D."/>
            <person name="Pearson M."/>
            <person name="Roberts A."/>
            <person name="Saif S."/>
            <person name="Shea T."/>
            <person name="Shenoy N."/>
            <person name="Sisk P."/>
            <person name="Stolte C."/>
            <person name="Sykes S."/>
            <person name="Thomson T."/>
            <person name="Walk T."/>
            <person name="White J."/>
            <person name="Yandava C."/>
            <person name="Izard J."/>
            <person name="Baranova O.V."/>
            <person name="Blanton J.M."/>
            <person name="Tanner A.C."/>
            <person name="Dewhirst F.E."/>
            <person name="Haas B."/>
            <person name="Nusbaum C."/>
            <person name="Birren B."/>
        </authorList>
    </citation>
    <scope>NUCLEOTIDE SEQUENCE [LARGE SCALE GENOMIC DNA]</scope>
    <source>
        <strain evidence="2">1-1 BBBD Race 1</strain>
    </source>
</reference>
<feature type="compositionally biased region" description="Polar residues" evidence="1">
    <location>
        <begin position="141"/>
        <end position="153"/>
    </location>
</feature>
<dbReference type="STRING" id="630390.A0A180G6U7"/>
<dbReference type="Proteomes" id="UP000005240">
    <property type="component" value="Unassembled WGS sequence"/>
</dbReference>
<dbReference type="AlphaFoldDB" id="A0A180G6U7"/>
<dbReference type="InterPro" id="IPR012337">
    <property type="entry name" value="RNaseH-like_sf"/>
</dbReference>
<keyword evidence="4" id="KW-1185">Reference proteome</keyword>
<dbReference type="SUPFAM" id="SSF53098">
    <property type="entry name" value="Ribonuclease H-like"/>
    <property type="match status" value="1"/>
</dbReference>
<evidence type="ECO:0000313" key="3">
    <source>
        <dbReference type="EnsemblFungi" id="PTTG_29056-t43_1-p1"/>
    </source>
</evidence>
<dbReference type="VEuPathDB" id="FungiDB:PTTG_29056"/>
<evidence type="ECO:0000313" key="2">
    <source>
        <dbReference type="EMBL" id="OAV88344.1"/>
    </source>
</evidence>
<proteinExistence type="predicted"/>
<reference evidence="3 4" key="3">
    <citation type="journal article" date="2017" name="G3 (Bethesda)">
        <title>Comparative analysis highlights variable genome content of wheat rusts and divergence of the mating loci.</title>
        <authorList>
            <person name="Cuomo C.A."/>
            <person name="Bakkeren G."/>
            <person name="Khalil H.B."/>
            <person name="Panwar V."/>
            <person name="Joly D."/>
            <person name="Linning R."/>
            <person name="Sakthikumar S."/>
            <person name="Song X."/>
            <person name="Adiconis X."/>
            <person name="Fan L."/>
            <person name="Goldberg J.M."/>
            <person name="Levin J.Z."/>
            <person name="Young S."/>
            <person name="Zeng Q."/>
            <person name="Anikster Y."/>
            <person name="Bruce M."/>
            <person name="Wang M."/>
            <person name="Yin C."/>
            <person name="McCallum B."/>
            <person name="Szabo L.J."/>
            <person name="Hulbert S."/>
            <person name="Chen X."/>
            <person name="Fellers J.P."/>
        </authorList>
    </citation>
    <scope>NUCLEOTIDE SEQUENCE</scope>
    <source>
        <strain evidence="4">Isolate 1-1 / race 1 (BBBD)</strain>
        <strain evidence="3">isolate 1-1 / race 1 (BBBD)</strain>
    </source>
</reference>